<dbReference type="EMBL" id="GBRH01220670">
    <property type="protein sequence ID" value="JAD77225.1"/>
    <property type="molecule type" value="Transcribed_RNA"/>
</dbReference>
<reference evidence="1" key="1">
    <citation type="submission" date="2014-09" db="EMBL/GenBank/DDBJ databases">
        <authorList>
            <person name="Magalhaes I.L.F."/>
            <person name="Oliveira U."/>
            <person name="Santos F.R."/>
            <person name="Vidigal T.H.D.A."/>
            <person name="Brescovit A.D."/>
            <person name="Santos A.J."/>
        </authorList>
    </citation>
    <scope>NUCLEOTIDE SEQUENCE</scope>
    <source>
        <tissue evidence="1">Shoot tissue taken approximately 20 cm above the soil surface</tissue>
    </source>
</reference>
<sequence length="48" mass="5170">MFVVNVSYVSLLEAVVVKCEPLYVSYICEVAGHGSVLGRWCGGGIAFF</sequence>
<reference evidence="1" key="2">
    <citation type="journal article" date="2015" name="Data Brief">
        <title>Shoot transcriptome of the giant reed, Arundo donax.</title>
        <authorList>
            <person name="Barrero R.A."/>
            <person name="Guerrero F.D."/>
            <person name="Moolhuijzen P."/>
            <person name="Goolsby J.A."/>
            <person name="Tidwell J."/>
            <person name="Bellgard S.E."/>
            <person name="Bellgard M.I."/>
        </authorList>
    </citation>
    <scope>NUCLEOTIDE SEQUENCE</scope>
    <source>
        <tissue evidence="1">Shoot tissue taken approximately 20 cm above the soil surface</tissue>
    </source>
</reference>
<organism evidence="1">
    <name type="scientific">Arundo donax</name>
    <name type="common">Giant reed</name>
    <name type="synonym">Donax arundinaceus</name>
    <dbReference type="NCBI Taxonomy" id="35708"/>
    <lineage>
        <taxon>Eukaryota</taxon>
        <taxon>Viridiplantae</taxon>
        <taxon>Streptophyta</taxon>
        <taxon>Embryophyta</taxon>
        <taxon>Tracheophyta</taxon>
        <taxon>Spermatophyta</taxon>
        <taxon>Magnoliopsida</taxon>
        <taxon>Liliopsida</taxon>
        <taxon>Poales</taxon>
        <taxon>Poaceae</taxon>
        <taxon>PACMAD clade</taxon>
        <taxon>Arundinoideae</taxon>
        <taxon>Arundineae</taxon>
        <taxon>Arundo</taxon>
    </lineage>
</organism>
<protein>
    <submittedName>
        <fullName evidence="1">Uncharacterized protein</fullName>
    </submittedName>
</protein>
<name>A0A0A9CV18_ARUDO</name>
<dbReference type="AlphaFoldDB" id="A0A0A9CV18"/>
<proteinExistence type="predicted"/>
<evidence type="ECO:0000313" key="1">
    <source>
        <dbReference type="EMBL" id="JAD77225.1"/>
    </source>
</evidence>
<accession>A0A0A9CV18</accession>